<keyword evidence="8 10" id="KW-1015">Disulfide bond</keyword>
<feature type="disulfide bond" evidence="10">
    <location>
        <begin position="948"/>
        <end position="957"/>
    </location>
</feature>
<comment type="caution">
    <text evidence="14">The sequence shown here is derived from an EMBL/GenBank/DDBJ whole genome shotgun (WGS) entry which is preliminary data.</text>
</comment>
<keyword evidence="3" id="KW-0964">Secreted</keyword>
<reference evidence="14" key="1">
    <citation type="submission" date="2019-05" db="EMBL/GenBank/DDBJ databases">
        <title>Annotation for the trematode Fasciolopsis buski.</title>
        <authorList>
            <person name="Choi Y.-J."/>
        </authorList>
    </citation>
    <scope>NUCLEOTIDE SEQUENCE</scope>
    <source>
        <strain evidence="14">HT</strain>
        <tissue evidence="14">Whole worm</tissue>
    </source>
</reference>
<dbReference type="GO" id="GO:0007399">
    <property type="term" value="P:nervous system development"/>
    <property type="evidence" value="ECO:0007669"/>
    <property type="project" value="UniProtKB-ARBA"/>
</dbReference>
<dbReference type="SMART" id="SM00365">
    <property type="entry name" value="LRR_SD22"/>
    <property type="match status" value="4"/>
</dbReference>
<keyword evidence="5" id="KW-0433">Leucine-rich repeat</keyword>
<dbReference type="SUPFAM" id="SSF57196">
    <property type="entry name" value="EGF/Laminin"/>
    <property type="match status" value="6"/>
</dbReference>
<dbReference type="InterPro" id="IPR000372">
    <property type="entry name" value="LRRNT"/>
</dbReference>
<evidence type="ECO:0000256" key="8">
    <source>
        <dbReference type="ARBA" id="ARBA00023157"/>
    </source>
</evidence>
<dbReference type="PANTHER" id="PTHR24369">
    <property type="entry name" value="ANTIGEN BSP, PUTATIVE-RELATED"/>
    <property type="match status" value="1"/>
</dbReference>
<evidence type="ECO:0000256" key="4">
    <source>
        <dbReference type="ARBA" id="ARBA00022536"/>
    </source>
</evidence>
<dbReference type="SUPFAM" id="SSF49899">
    <property type="entry name" value="Concanavalin A-like lectins/glucanases"/>
    <property type="match status" value="1"/>
</dbReference>
<evidence type="ECO:0000256" key="7">
    <source>
        <dbReference type="ARBA" id="ARBA00022737"/>
    </source>
</evidence>
<feature type="disulfide bond" evidence="10">
    <location>
        <begin position="1109"/>
        <end position="1118"/>
    </location>
</feature>
<feature type="domain" description="EGF-like" evidence="13">
    <location>
        <begin position="844"/>
        <end position="879"/>
    </location>
</feature>
<feature type="domain" description="EGF-like" evidence="13">
    <location>
        <begin position="922"/>
        <end position="958"/>
    </location>
</feature>
<dbReference type="CDD" id="cd00054">
    <property type="entry name" value="EGF_CA"/>
    <property type="match status" value="6"/>
</dbReference>
<feature type="domain" description="EGF-like" evidence="13">
    <location>
        <begin position="1389"/>
        <end position="1429"/>
    </location>
</feature>
<evidence type="ECO:0000313" key="15">
    <source>
        <dbReference type="Proteomes" id="UP000728185"/>
    </source>
</evidence>
<protein>
    <submittedName>
        <fullName evidence="14">Protein slit</fullName>
    </submittedName>
</protein>
<dbReference type="CDD" id="cd00110">
    <property type="entry name" value="LamG"/>
    <property type="match status" value="1"/>
</dbReference>
<feature type="disulfide bond" evidence="10">
    <location>
        <begin position="1026"/>
        <end position="1035"/>
    </location>
</feature>
<dbReference type="Pfam" id="PF00054">
    <property type="entry name" value="Laminin_G_1"/>
    <property type="match status" value="1"/>
</dbReference>
<keyword evidence="6" id="KW-0732">Signal</keyword>
<dbReference type="FunFam" id="3.80.10.10:FF:000002">
    <property type="entry name" value="Slit guidance ligand 2"/>
    <property type="match status" value="3"/>
</dbReference>
<dbReference type="PROSITE" id="PS01225">
    <property type="entry name" value="CTCK_2"/>
    <property type="match status" value="1"/>
</dbReference>
<feature type="domain" description="EGF-like" evidence="13">
    <location>
        <begin position="881"/>
        <end position="919"/>
    </location>
</feature>
<feature type="disulfide bond" evidence="10">
    <location>
        <begin position="909"/>
        <end position="918"/>
    </location>
</feature>
<dbReference type="InterPro" id="IPR000483">
    <property type="entry name" value="Cys-rich_flank_reg_C"/>
</dbReference>
<keyword evidence="4 10" id="KW-0245">EGF-like domain</keyword>
<evidence type="ECO:0000256" key="10">
    <source>
        <dbReference type="PROSITE-ProRule" id="PRU00076"/>
    </source>
</evidence>
<dbReference type="PROSITE" id="PS50025">
    <property type="entry name" value="LAM_G_DOMAIN"/>
    <property type="match status" value="1"/>
</dbReference>
<organism evidence="14 15">
    <name type="scientific">Fasciolopsis buskii</name>
    <dbReference type="NCBI Taxonomy" id="27845"/>
    <lineage>
        <taxon>Eukaryota</taxon>
        <taxon>Metazoa</taxon>
        <taxon>Spiralia</taxon>
        <taxon>Lophotrochozoa</taxon>
        <taxon>Platyhelminthes</taxon>
        <taxon>Trematoda</taxon>
        <taxon>Digenea</taxon>
        <taxon>Plagiorchiida</taxon>
        <taxon>Echinostomata</taxon>
        <taxon>Echinostomatoidea</taxon>
        <taxon>Fasciolidae</taxon>
        <taxon>Fasciolopsis</taxon>
    </lineage>
</organism>
<comment type="subcellular location">
    <subcellularLocation>
        <location evidence="1">Secreted</location>
    </subcellularLocation>
</comment>
<keyword evidence="7" id="KW-0677">Repeat</keyword>
<feature type="domain" description="EGF-like" evidence="13">
    <location>
        <begin position="1082"/>
        <end position="1119"/>
    </location>
</feature>
<dbReference type="PROSITE" id="PS00022">
    <property type="entry name" value="EGF_1"/>
    <property type="match status" value="7"/>
</dbReference>
<dbReference type="InterPro" id="IPR003591">
    <property type="entry name" value="Leu-rich_rpt_typical-subtyp"/>
</dbReference>
<dbReference type="Gene3D" id="2.10.25.10">
    <property type="entry name" value="Laminin"/>
    <property type="match status" value="7"/>
</dbReference>
<feature type="domain" description="EGF-like" evidence="13">
    <location>
        <begin position="960"/>
        <end position="998"/>
    </location>
</feature>
<dbReference type="InterPro" id="IPR032675">
    <property type="entry name" value="LRR_dom_sf"/>
</dbReference>
<evidence type="ECO:0000259" key="12">
    <source>
        <dbReference type="PROSITE" id="PS50025"/>
    </source>
</evidence>
<dbReference type="InterPro" id="IPR018097">
    <property type="entry name" value="EGF_Ca-bd_CS"/>
</dbReference>
<evidence type="ECO:0000259" key="11">
    <source>
        <dbReference type="PROSITE" id="PS01225"/>
    </source>
</evidence>
<dbReference type="PROSITE" id="PS01187">
    <property type="entry name" value="EGF_CA"/>
    <property type="match status" value="1"/>
</dbReference>
<dbReference type="PROSITE" id="PS01185">
    <property type="entry name" value="CTCK_1"/>
    <property type="match status" value="1"/>
</dbReference>
<feature type="domain" description="Laminin G" evidence="12">
    <location>
        <begin position="1123"/>
        <end position="1354"/>
    </location>
</feature>
<dbReference type="SMART" id="SM00181">
    <property type="entry name" value="EGF"/>
    <property type="match status" value="7"/>
</dbReference>
<feature type="disulfide bond" evidence="10">
    <location>
        <begin position="988"/>
        <end position="997"/>
    </location>
</feature>
<dbReference type="InterPro" id="IPR050541">
    <property type="entry name" value="LRR_TM_domain-containing"/>
</dbReference>
<dbReference type="Pfam" id="PF01462">
    <property type="entry name" value="LRRNT"/>
    <property type="match status" value="1"/>
</dbReference>
<sequence>RNRLVGENLPKTPTRCADQTPVSFSCQSICDCTMDRAADCQRRGLKSIPQDLPSDLMEINVAHNDLESITETAFKNYPKLRKIVLDNNRISHVDGSAFSGLQELSSLYMSSNKLQALPPGLFVGLNNLKILYLHRNKISCLQKGSFEGLENLQILHLSENRIQTFPRGSFTDLRRLKYLYLVHNPLICDCRMAWLPAFLVEKEAGGTQWARCAEPLEVQGRHVRDLLPILMQCDGEHWVSKFMGCFISSSFGCQQKHLQPPNLFSTLHDMHTFSLNLTDSLIHSPSGENEQNCDISRVKCPDKCKCTEITVTPKIQSSSDVPFQLDELGLISDGLSVDCSDAGLSELPEKLPINTKDLNLRNNRIRELKADSILTQLPQLQTLMLEGNQVEKIDNLAFRANRELRKLILFCSTSNFYASRAAKRILSNNSLGSFDRRILKGLTKLEVLLLQHNELTCLNNLTFGETSALKILMLNNNKIRCITKGSFDTMRLESLSLSANPLNCDCHLSWLPDWLRDHVNQVIAGPLPPTCVEPEQLAGTPVASLARYHFTCNNTRGSECNFGLGSRSQGSAACSDSALSCCNELQAPAAQFGCPVGCNCEADGVYCSDMSLTEIPPGIPPGTTQLYLGRNQIRTVDRSRIGHLTKLHTLVLSYNKLRELPEGAFESLKNLKTLVLSHNEIQCVHPNTFSGLSGLRVLILQANNISSIPYGTFNGLVQLNNIALGQNPLHCDCNGKWLNSFFRQQFLDNGIALCHSPDNMRFKSLYHSKPGDFVCPWIRRTEQNQSTSTEDLVIGSDTDEHGSENDNIPHETRDWWTARSVSTDDMARMSSEELASLAVASKCSPCMVNPCMNGGQCVAHGQLDFQCTCPTSYHGKRCEEEQNACSQNPCQNGGQCELIEIPSGYRCRCPEGFRGEKCEESVKKVCSNHYCDNGGVCEIVNNERRCHCAPGFHGAQCQYAFIYCKDLNPCLNGGKCFPLPENKYRCECSKGWTGKTCQTNADDCLYNRCENGASCVDGINEYICKCRPGYTGIYCERPTWNPDSYVTRMDRRIPTRNWLNGFSSSEVRHSPIKIRSLSTPPLETLCAYHQCQNKATCVENQGDVYQCLCNPGFSGQYCEHLFSISLPSTHSYIAIVPPSRGALVPRGTISFKVSTYSSSGILVYYADLTKTGKNELPEQYLLADLDDGHVRVMFALTKDLKVERRSLLMINDGRSHLVQIRVESDNFTLTVDAAALLNNLSEASSSTYPPSIETESRTRDNVTVIRHLALTNPMYFGGAPSDRLEAAGRILNKNPVLGMTGCIQDVQINERPIDLARLFGAPVDKMTGAQENHSERPSAEAKQHGTAIGILPGCYTKPKTAQSVLNRSRTIELHGLQRNNISHARGPTESMECANMKVCLNGGTCHRLSSDTTHYRCECADGFTGSHCEKDQSCRQSTQRSFIRDPQTSCISTRKLTVKTCSGSCSTTDADQDDDGSESVNEFASVEHTEATRSLWLPESMRRYRRSEKDSKICCRPIKVRHRRIQFQCADGSAYERTVKLVKRCGCTQCV</sequence>
<dbReference type="PROSITE" id="PS51450">
    <property type="entry name" value="LRR"/>
    <property type="match status" value="6"/>
</dbReference>
<dbReference type="SMART" id="SM00082">
    <property type="entry name" value="LRRCT"/>
    <property type="match status" value="3"/>
</dbReference>
<dbReference type="Gene3D" id="2.60.120.200">
    <property type="match status" value="1"/>
</dbReference>
<dbReference type="Pfam" id="PF00008">
    <property type="entry name" value="EGF"/>
    <property type="match status" value="4"/>
</dbReference>
<feature type="disulfide bond" evidence="10">
    <location>
        <begin position="869"/>
        <end position="878"/>
    </location>
</feature>
<dbReference type="SMART" id="SM00282">
    <property type="entry name" value="LamG"/>
    <property type="match status" value="1"/>
</dbReference>
<dbReference type="InterPro" id="IPR001881">
    <property type="entry name" value="EGF-like_Ca-bd_dom"/>
</dbReference>
<dbReference type="PROSITE" id="PS00010">
    <property type="entry name" value="ASX_HYDROXYL"/>
    <property type="match status" value="1"/>
</dbReference>
<keyword evidence="15" id="KW-1185">Reference proteome</keyword>
<dbReference type="PROSITE" id="PS01186">
    <property type="entry name" value="EGF_2"/>
    <property type="match status" value="6"/>
</dbReference>
<dbReference type="Pfam" id="PF12661">
    <property type="entry name" value="hEGF"/>
    <property type="match status" value="3"/>
</dbReference>
<proteinExistence type="predicted"/>
<dbReference type="InterPro" id="IPR000742">
    <property type="entry name" value="EGF"/>
</dbReference>
<dbReference type="InterPro" id="IPR001611">
    <property type="entry name" value="Leu-rich_rpt"/>
</dbReference>
<dbReference type="FunFam" id="2.10.25.10:FF:000054">
    <property type="entry name" value="Slit guidance ligand 2"/>
    <property type="match status" value="1"/>
</dbReference>
<evidence type="ECO:0000256" key="9">
    <source>
        <dbReference type="ARBA" id="ARBA00023180"/>
    </source>
</evidence>
<keyword evidence="9" id="KW-0325">Glycoprotein</keyword>
<feature type="disulfide bond" evidence="10">
    <location>
        <begin position="890"/>
        <end position="907"/>
    </location>
</feature>
<evidence type="ECO:0000256" key="6">
    <source>
        <dbReference type="ARBA" id="ARBA00022729"/>
    </source>
</evidence>
<evidence type="ECO:0000259" key="13">
    <source>
        <dbReference type="PROSITE" id="PS50026"/>
    </source>
</evidence>
<dbReference type="FunFam" id="2.10.25.10:FF:000063">
    <property type="entry name" value="Slit guidance ligand 2"/>
    <property type="match status" value="1"/>
</dbReference>
<dbReference type="OrthoDB" id="283575at2759"/>
<evidence type="ECO:0000256" key="1">
    <source>
        <dbReference type="ARBA" id="ARBA00004613"/>
    </source>
</evidence>
<dbReference type="SMART" id="SM00041">
    <property type="entry name" value="CT"/>
    <property type="match status" value="1"/>
</dbReference>
<evidence type="ECO:0000256" key="2">
    <source>
        <dbReference type="ARBA" id="ARBA00022473"/>
    </source>
</evidence>
<accession>A0A8E0VDV0</accession>
<dbReference type="GO" id="GO:0005886">
    <property type="term" value="C:plasma membrane"/>
    <property type="evidence" value="ECO:0007669"/>
    <property type="project" value="TreeGrafter"/>
</dbReference>
<dbReference type="SMART" id="SM00013">
    <property type="entry name" value="LRRNT"/>
    <property type="match status" value="3"/>
</dbReference>
<gene>
    <name evidence="14" type="ORF">FBUS_00544</name>
</gene>
<dbReference type="PROSITE" id="PS50026">
    <property type="entry name" value="EGF_3"/>
    <property type="match status" value="7"/>
</dbReference>
<feature type="disulfide bond" evidence="10">
    <location>
        <begin position="1419"/>
        <end position="1428"/>
    </location>
</feature>
<feature type="domain" description="CTCK" evidence="11">
    <location>
        <begin position="1434"/>
        <end position="1551"/>
    </location>
</feature>
<name>A0A8E0VDV0_9TREM</name>
<feature type="domain" description="EGF-like" evidence="13">
    <location>
        <begin position="1000"/>
        <end position="1036"/>
    </location>
</feature>
<dbReference type="SUPFAM" id="SSF52058">
    <property type="entry name" value="L domain-like"/>
    <property type="match status" value="2"/>
</dbReference>
<dbReference type="Proteomes" id="UP000728185">
    <property type="component" value="Unassembled WGS sequence"/>
</dbReference>
<dbReference type="Gene3D" id="3.80.10.10">
    <property type="entry name" value="Ribonuclease Inhibitor"/>
    <property type="match status" value="3"/>
</dbReference>
<dbReference type="Pfam" id="PF13855">
    <property type="entry name" value="LRR_8"/>
    <property type="match status" value="3"/>
</dbReference>
<dbReference type="InterPro" id="IPR013320">
    <property type="entry name" value="ConA-like_dom_sf"/>
</dbReference>
<dbReference type="EMBL" id="LUCM01011694">
    <property type="protein sequence ID" value="KAA0183583.1"/>
    <property type="molecule type" value="Genomic_DNA"/>
</dbReference>
<feature type="non-terminal residue" evidence="14">
    <location>
        <position position="1551"/>
    </location>
</feature>
<dbReference type="InterPro" id="IPR006207">
    <property type="entry name" value="Cys_knot_C"/>
</dbReference>
<comment type="caution">
    <text evidence="10">Lacks conserved residue(s) required for the propagation of feature annotation.</text>
</comment>
<evidence type="ECO:0000256" key="3">
    <source>
        <dbReference type="ARBA" id="ARBA00022525"/>
    </source>
</evidence>
<keyword evidence="2" id="KW-0217">Developmental protein</keyword>
<evidence type="ECO:0000256" key="5">
    <source>
        <dbReference type="ARBA" id="ARBA00022614"/>
    </source>
</evidence>
<dbReference type="InterPro" id="IPR000152">
    <property type="entry name" value="EGF-type_Asp/Asn_hydroxyl_site"/>
</dbReference>
<dbReference type="GO" id="GO:0005509">
    <property type="term" value="F:calcium ion binding"/>
    <property type="evidence" value="ECO:0007669"/>
    <property type="project" value="InterPro"/>
</dbReference>
<dbReference type="SMART" id="SM00369">
    <property type="entry name" value="LRR_TYP"/>
    <property type="match status" value="11"/>
</dbReference>
<dbReference type="PANTHER" id="PTHR24369:SF210">
    <property type="entry name" value="CHAOPTIN-RELATED"/>
    <property type="match status" value="1"/>
</dbReference>
<evidence type="ECO:0000313" key="14">
    <source>
        <dbReference type="EMBL" id="KAA0183583.1"/>
    </source>
</evidence>
<dbReference type="InterPro" id="IPR013032">
    <property type="entry name" value="EGF-like_CS"/>
</dbReference>
<dbReference type="InterPro" id="IPR001791">
    <property type="entry name" value="Laminin_G"/>
</dbReference>
<dbReference type="FunFam" id="2.10.25.10:FF:000080">
    <property type="entry name" value="Neurogenic locus notch 1"/>
    <property type="match status" value="1"/>
</dbReference>
<dbReference type="GO" id="GO:0005576">
    <property type="term" value="C:extracellular region"/>
    <property type="evidence" value="ECO:0007669"/>
    <property type="project" value="UniProtKB-SubCell"/>
</dbReference>
<dbReference type="SMART" id="SM00179">
    <property type="entry name" value="EGF_CA"/>
    <property type="match status" value="6"/>
</dbReference>